<dbReference type="InterPro" id="IPR027417">
    <property type="entry name" value="P-loop_NTPase"/>
</dbReference>
<dbReference type="SMART" id="SM00382">
    <property type="entry name" value="AAA"/>
    <property type="match status" value="2"/>
</dbReference>
<dbReference type="RefSeq" id="WP_161932015.1">
    <property type="nucleotide sequence ID" value="NZ_CP047901.1"/>
</dbReference>
<dbReference type="EMBL" id="CP047901">
    <property type="protein sequence ID" value="QHO63643.1"/>
    <property type="molecule type" value="Genomic_DNA"/>
</dbReference>
<keyword evidence="1" id="KW-0677">Repeat</keyword>
<dbReference type="SUPFAM" id="SSF52540">
    <property type="entry name" value="P-loop containing nucleoside triphosphate hydrolases"/>
    <property type="match status" value="2"/>
</dbReference>
<keyword evidence="2" id="KW-0547">Nucleotide-binding</keyword>
<dbReference type="AlphaFoldDB" id="A0A857N8J5"/>
<dbReference type="PROSITE" id="PS00211">
    <property type="entry name" value="ABC_TRANSPORTER_1"/>
    <property type="match status" value="1"/>
</dbReference>
<keyword evidence="3" id="KW-0067">ATP-binding</keyword>
<evidence type="ECO:0000313" key="5">
    <source>
        <dbReference type="EMBL" id="QHO63643.1"/>
    </source>
</evidence>
<dbReference type="GO" id="GO:0016887">
    <property type="term" value="F:ATP hydrolysis activity"/>
    <property type="evidence" value="ECO:0007669"/>
    <property type="project" value="InterPro"/>
</dbReference>
<dbReference type="PANTHER" id="PTHR19211:SF14">
    <property type="entry name" value="ATP-BINDING CASSETTE SUB-FAMILY F MEMBER 1"/>
    <property type="match status" value="1"/>
</dbReference>
<dbReference type="InterPro" id="IPR050611">
    <property type="entry name" value="ABCF"/>
</dbReference>
<protein>
    <recommendedName>
        <fullName evidence="4">ABC transporter domain-containing protein</fullName>
    </recommendedName>
</protein>
<evidence type="ECO:0000313" key="6">
    <source>
        <dbReference type="Proteomes" id="UP000463983"/>
    </source>
</evidence>
<evidence type="ECO:0000256" key="2">
    <source>
        <dbReference type="ARBA" id="ARBA00022741"/>
    </source>
</evidence>
<organism evidence="5 6">
    <name type="scientific">Candidatus Chazhemtobacterium aquaticus</name>
    <dbReference type="NCBI Taxonomy" id="2715735"/>
    <lineage>
        <taxon>Bacteria</taxon>
        <taxon>Candidatus Chazhemtobacteraceae</taxon>
        <taxon>Candidatus Chazhemtobacterium</taxon>
    </lineage>
</organism>
<dbReference type="Proteomes" id="UP000463983">
    <property type="component" value="Chromosome"/>
</dbReference>
<feature type="domain" description="ABC transporter" evidence="4">
    <location>
        <begin position="253"/>
        <end position="450"/>
    </location>
</feature>
<dbReference type="Gene3D" id="3.40.50.300">
    <property type="entry name" value="P-loop containing nucleotide triphosphate hydrolases"/>
    <property type="match status" value="3"/>
</dbReference>
<evidence type="ECO:0000259" key="4">
    <source>
        <dbReference type="PROSITE" id="PS50893"/>
    </source>
</evidence>
<keyword evidence="6" id="KW-1185">Reference proteome</keyword>
<dbReference type="GO" id="GO:0005524">
    <property type="term" value="F:ATP binding"/>
    <property type="evidence" value="ECO:0007669"/>
    <property type="project" value="UniProtKB-KW"/>
</dbReference>
<dbReference type="InterPro" id="IPR003439">
    <property type="entry name" value="ABC_transporter-like_ATP-bd"/>
</dbReference>
<dbReference type="PANTHER" id="PTHR19211">
    <property type="entry name" value="ATP-BINDING TRANSPORT PROTEIN-RELATED"/>
    <property type="match status" value="1"/>
</dbReference>
<gene>
    <name evidence="5" type="ORF">MICH65_0662</name>
</gene>
<dbReference type="PROSITE" id="PS50893">
    <property type="entry name" value="ABC_TRANSPORTER_2"/>
    <property type="match status" value="1"/>
</dbReference>
<accession>A0A857N8J5</accession>
<dbReference type="InterPro" id="IPR003593">
    <property type="entry name" value="AAA+_ATPase"/>
</dbReference>
<evidence type="ECO:0000256" key="3">
    <source>
        <dbReference type="ARBA" id="ARBA00022840"/>
    </source>
</evidence>
<proteinExistence type="predicted"/>
<dbReference type="CDD" id="cd03221">
    <property type="entry name" value="ABCF_EF-3"/>
    <property type="match status" value="2"/>
</dbReference>
<dbReference type="Pfam" id="PF00005">
    <property type="entry name" value="ABC_tran"/>
    <property type="match status" value="2"/>
</dbReference>
<sequence length="450" mass="51094">MINLKCESISKHYNQPLLDEISFSFRGVGVVGLIGDNGSGKSTFLKILAGVEDQYEGKFDWNVGVRVGYMPQEIVGRDRLSGGQKKIEKLAELIYGGGYDVLLLDEPDNHLDFEGKDWLIEALSHFSGLVIMISHDRDFLAKTTKYVWMIEDRKVRTFPFGYAQYEKVYENEQVSLERLYALQLAEEKRLIQLVKDFRLRLAQGKVKPSGLRAMMSRLERHRAGMIKNPAERRETITIKSRIEGKRIKGKTAVLVKDMSFSYGNDLVFKGANLHMFVDEKVLMVAPNGSGKTTLIRLLLGDMLPDEGVAKVGVGLKVGYYAQEHFEALDEQKSALQLFMDSYPMYEYEVEAVLRQFLFSKQTMKTRVGLLSGGQKARLQLALFLYRKPDLLILDEPTNHLDIKSIVALENFLKEFEGSVLLITHDRELIEAVGGRVVGITDKKIKPVWKS</sequence>
<reference evidence="6" key="1">
    <citation type="journal article" date="2020" name="Microorganisms">
        <title>Complete Genome of a Member of a New Bacterial Lineage in the Microgenomates Group Reveals an Unusual Nucleotide Composition Disparity Between Two Strands of DNA and Limited Metabolic Potential.</title>
        <authorList>
            <person name="Kadnikov V.V."/>
            <person name="Mardanov A.V."/>
            <person name="Beletsky A.V."/>
            <person name="Karnachuk O.V."/>
            <person name="Ravin N.V."/>
        </authorList>
    </citation>
    <scope>NUCLEOTIDE SEQUENCE [LARGE SCALE GENOMIC DNA]</scope>
</reference>
<name>A0A857N8J5_9BACT</name>
<dbReference type="InterPro" id="IPR017871">
    <property type="entry name" value="ABC_transporter-like_CS"/>
</dbReference>
<evidence type="ECO:0000256" key="1">
    <source>
        <dbReference type="ARBA" id="ARBA00022737"/>
    </source>
</evidence>
<dbReference type="KEGG" id="caqa:MICH65_0662"/>